<sequence length="103" mass="11251">YKFLSIGIVVFEEADLSPLGQCNSPDSTETHGEEKTYKKEGKKCHFIAKANHHELPPYWTCFSSSLGNSESSGVSNSTSANCQIDVNDTAPSKRSTPLLVMPE</sequence>
<keyword evidence="3" id="KW-1185">Reference proteome</keyword>
<protein>
    <recommendedName>
        <fullName evidence="4">Prolactin receptor</fullName>
    </recommendedName>
</protein>
<feature type="non-terminal residue" evidence="2">
    <location>
        <position position="1"/>
    </location>
</feature>
<dbReference type="AlphaFoldDB" id="A0AAV4R1R0"/>
<accession>A0AAV4R1R0</accession>
<feature type="region of interest" description="Disordered" evidence="1">
    <location>
        <begin position="66"/>
        <end position="103"/>
    </location>
</feature>
<evidence type="ECO:0008006" key="4">
    <source>
        <dbReference type="Google" id="ProtNLM"/>
    </source>
</evidence>
<feature type="compositionally biased region" description="Polar residues" evidence="1">
    <location>
        <begin position="80"/>
        <end position="95"/>
    </location>
</feature>
<gene>
    <name evidence="2" type="ORF">CEXT_177961</name>
</gene>
<evidence type="ECO:0000313" key="2">
    <source>
        <dbReference type="EMBL" id="GIY15853.1"/>
    </source>
</evidence>
<organism evidence="2 3">
    <name type="scientific">Caerostris extrusa</name>
    <name type="common">Bark spider</name>
    <name type="synonym">Caerostris bankana</name>
    <dbReference type="NCBI Taxonomy" id="172846"/>
    <lineage>
        <taxon>Eukaryota</taxon>
        <taxon>Metazoa</taxon>
        <taxon>Ecdysozoa</taxon>
        <taxon>Arthropoda</taxon>
        <taxon>Chelicerata</taxon>
        <taxon>Arachnida</taxon>
        <taxon>Araneae</taxon>
        <taxon>Araneomorphae</taxon>
        <taxon>Entelegynae</taxon>
        <taxon>Araneoidea</taxon>
        <taxon>Araneidae</taxon>
        <taxon>Caerostris</taxon>
    </lineage>
</organism>
<evidence type="ECO:0000256" key="1">
    <source>
        <dbReference type="SAM" id="MobiDB-lite"/>
    </source>
</evidence>
<name>A0AAV4R1R0_CAEEX</name>
<proteinExistence type="predicted"/>
<dbReference type="Proteomes" id="UP001054945">
    <property type="component" value="Unassembled WGS sequence"/>
</dbReference>
<comment type="caution">
    <text evidence="2">The sequence shown here is derived from an EMBL/GenBank/DDBJ whole genome shotgun (WGS) entry which is preliminary data.</text>
</comment>
<feature type="compositionally biased region" description="Low complexity" evidence="1">
    <location>
        <begin position="66"/>
        <end position="79"/>
    </location>
</feature>
<evidence type="ECO:0000313" key="3">
    <source>
        <dbReference type="Proteomes" id="UP001054945"/>
    </source>
</evidence>
<dbReference type="EMBL" id="BPLR01007290">
    <property type="protein sequence ID" value="GIY15853.1"/>
    <property type="molecule type" value="Genomic_DNA"/>
</dbReference>
<reference evidence="2 3" key="1">
    <citation type="submission" date="2021-06" db="EMBL/GenBank/DDBJ databases">
        <title>Caerostris extrusa draft genome.</title>
        <authorList>
            <person name="Kono N."/>
            <person name="Arakawa K."/>
        </authorList>
    </citation>
    <scope>NUCLEOTIDE SEQUENCE [LARGE SCALE GENOMIC DNA]</scope>
</reference>